<sequence>MDKQESDEKIRHVSNISTYIIYSVIILFIILVTYFVPSFIYIIFRIIIAVVVFLFIGYNIFKSIYLCESATMDTTSKEGIKRIIKFGDQVIPRLRRYVADEILAIEEEVNDIKNDENVTNIPPKEKSDKTYDNGNVKYCYLNTENSVRNCMSITNDTQCISGEIFPSMHQCVNPNIRL</sequence>
<keyword evidence="1" id="KW-1133">Transmembrane helix</keyword>
<name>A0A6C0BSA6_9ZZZZ</name>
<organism evidence="2">
    <name type="scientific">viral metagenome</name>
    <dbReference type="NCBI Taxonomy" id="1070528"/>
    <lineage>
        <taxon>unclassified sequences</taxon>
        <taxon>metagenomes</taxon>
        <taxon>organismal metagenomes</taxon>
    </lineage>
</organism>
<reference evidence="2" key="1">
    <citation type="journal article" date="2020" name="Nature">
        <title>Giant virus diversity and host interactions through global metagenomics.</title>
        <authorList>
            <person name="Schulz F."/>
            <person name="Roux S."/>
            <person name="Paez-Espino D."/>
            <person name="Jungbluth S."/>
            <person name="Walsh D.A."/>
            <person name="Denef V.J."/>
            <person name="McMahon K.D."/>
            <person name="Konstantinidis K.T."/>
            <person name="Eloe-Fadrosh E.A."/>
            <person name="Kyrpides N.C."/>
            <person name="Woyke T."/>
        </authorList>
    </citation>
    <scope>NUCLEOTIDE SEQUENCE</scope>
    <source>
        <strain evidence="2">GVMAG-M-3300018416-45</strain>
    </source>
</reference>
<proteinExistence type="predicted"/>
<keyword evidence="1" id="KW-0472">Membrane</keyword>
<evidence type="ECO:0000313" key="2">
    <source>
        <dbReference type="EMBL" id="QHS94459.1"/>
    </source>
</evidence>
<dbReference type="EMBL" id="MN739225">
    <property type="protein sequence ID" value="QHS94459.1"/>
    <property type="molecule type" value="Genomic_DNA"/>
</dbReference>
<keyword evidence="1" id="KW-0812">Transmembrane</keyword>
<feature type="transmembrane region" description="Helical" evidence="1">
    <location>
        <begin position="42"/>
        <end position="61"/>
    </location>
</feature>
<feature type="transmembrane region" description="Helical" evidence="1">
    <location>
        <begin position="12"/>
        <end position="36"/>
    </location>
</feature>
<dbReference type="AlphaFoldDB" id="A0A6C0BSA6"/>
<evidence type="ECO:0000256" key="1">
    <source>
        <dbReference type="SAM" id="Phobius"/>
    </source>
</evidence>
<accession>A0A6C0BSA6</accession>
<protein>
    <submittedName>
        <fullName evidence="2">Uncharacterized protein</fullName>
    </submittedName>
</protein>